<dbReference type="Gene3D" id="2.60.40.1180">
    <property type="entry name" value="Golgi alpha-mannosidase II"/>
    <property type="match status" value="1"/>
</dbReference>
<dbReference type="GO" id="GO:0004135">
    <property type="term" value="F:amylo-alpha-1,6-glucosidase activity"/>
    <property type="evidence" value="ECO:0007669"/>
    <property type="project" value="InterPro"/>
</dbReference>
<evidence type="ECO:0000256" key="1">
    <source>
        <dbReference type="ARBA" id="ARBA00008061"/>
    </source>
</evidence>
<dbReference type="PANTHER" id="PTHR43002">
    <property type="entry name" value="GLYCOGEN DEBRANCHING ENZYME"/>
    <property type="match status" value="1"/>
</dbReference>
<dbReference type="Pfam" id="PF00128">
    <property type="entry name" value="Alpha-amylase"/>
    <property type="match status" value="1"/>
</dbReference>
<gene>
    <name evidence="6" type="primary">glgX_3</name>
    <name evidence="6" type="ORF">Poly51_38190</name>
</gene>
<protein>
    <submittedName>
        <fullName evidence="6">Glycogen debranching enzyme</fullName>
        <ecNumber evidence="6">3.2.1.-</ecNumber>
    </submittedName>
</protein>
<evidence type="ECO:0000256" key="3">
    <source>
        <dbReference type="ARBA" id="ARBA00023295"/>
    </source>
</evidence>
<dbReference type="CDD" id="cd02856">
    <property type="entry name" value="E_set_GDE_Isoamylase_N"/>
    <property type="match status" value="1"/>
</dbReference>
<dbReference type="CDD" id="cd11326">
    <property type="entry name" value="AmyAc_Glg_debranch"/>
    <property type="match status" value="1"/>
</dbReference>
<sequence length="706" mass="79587">MTIENPNIGEVRNMLMRQPCPSLQFAYAPPFGATIQDTGVQFSVFSRSATAMRLLLYNKVTDREPAEIIDFDRDADRWGDVWSMHVPNLAEGQLYHFQANGPWAPERGHRFDSTARLIDPYTQALAGEYQKGKDGVVRPPKCVVVDGEFDWEGDRHIRRDISESVIYEMHVKGFTKSKSSKVKHPGTYLGVIEKIPYLKDLGVTAVELMPVNEFPIKDIHGNKMDRSNYWGYDPMAFFAPHRGYASDSTPGAQVREFKEMVKALHKAGIEVILDVVFNHTCEGNEKGPTLSFKGLENQVYYILSEGQHYCNYSGCGNTLNGNHPVVREMIFHCLRHWVHNYHIDGFRFDLASILSRDTKGNLIPNPPMVELIAEDPLLADTKIIAEAWDAAGAYQVGSFGGARWAEWNGRYRDDTRGFWRGDSGTLGALATRLAGSSDLYEHDNRPPHCSINLITTHDGFTMNDLVSYKDKHNIANGEDNRDGDNHNISDNYGVEGPTRKKAITVTRDRQIRNMMTTLLLSQGVPMLVSGDEVRRTQKGNNNAYCQDNDISWFDWRLATKNADMLRFVKALIKFRREQPTVRRKTYLTGQPVDGRAIPDVSWYAPDGTHLNWNQSELAMVAYIAAPTRIEDPEGLGRDMVMMFNSTGQDRVFKMPEIGWGMNWNLFIDTAVESPGDIYPDVDGPVPATGHSLSMACHSMKVFVGNS</sequence>
<comment type="similarity">
    <text evidence="1">Belongs to the glycosyl hydrolase 13 family.</text>
</comment>
<evidence type="ECO:0000256" key="4">
    <source>
        <dbReference type="SAM" id="MobiDB-lite"/>
    </source>
</evidence>
<accession>A0A5C6ESU7</accession>
<evidence type="ECO:0000256" key="2">
    <source>
        <dbReference type="ARBA" id="ARBA00022801"/>
    </source>
</evidence>
<dbReference type="Gene3D" id="2.60.40.10">
    <property type="entry name" value="Immunoglobulins"/>
    <property type="match status" value="1"/>
</dbReference>
<dbReference type="NCBIfam" id="TIGR02100">
    <property type="entry name" value="glgX_debranch"/>
    <property type="match status" value="1"/>
</dbReference>
<reference evidence="6 7" key="1">
    <citation type="submission" date="2019-02" db="EMBL/GenBank/DDBJ databases">
        <title>Deep-cultivation of Planctomycetes and their phenomic and genomic characterization uncovers novel biology.</title>
        <authorList>
            <person name="Wiegand S."/>
            <person name="Jogler M."/>
            <person name="Boedeker C."/>
            <person name="Pinto D."/>
            <person name="Vollmers J."/>
            <person name="Rivas-Marin E."/>
            <person name="Kohn T."/>
            <person name="Peeters S.H."/>
            <person name="Heuer A."/>
            <person name="Rast P."/>
            <person name="Oberbeckmann S."/>
            <person name="Bunk B."/>
            <person name="Jeske O."/>
            <person name="Meyerdierks A."/>
            <person name="Storesund J.E."/>
            <person name="Kallscheuer N."/>
            <person name="Luecker S."/>
            <person name="Lage O.M."/>
            <person name="Pohl T."/>
            <person name="Merkel B.J."/>
            <person name="Hornburger P."/>
            <person name="Mueller R.-W."/>
            <person name="Bruemmer F."/>
            <person name="Labrenz M."/>
            <person name="Spormann A.M."/>
            <person name="Op Den Camp H."/>
            <person name="Overmann J."/>
            <person name="Amann R."/>
            <person name="Jetten M.S.M."/>
            <person name="Mascher T."/>
            <person name="Medema M.H."/>
            <person name="Devos D.P."/>
            <person name="Kaster A.-K."/>
            <person name="Ovreas L."/>
            <person name="Rohde M."/>
            <person name="Galperin M.Y."/>
            <person name="Jogler C."/>
        </authorList>
    </citation>
    <scope>NUCLEOTIDE SEQUENCE [LARGE SCALE GENOMIC DNA]</scope>
    <source>
        <strain evidence="6 7">Poly51</strain>
    </source>
</reference>
<dbReference type="Gene3D" id="3.20.20.80">
    <property type="entry name" value="Glycosidases"/>
    <property type="match status" value="1"/>
</dbReference>
<dbReference type="SUPFAM" id="SSF81296">
    <property type="entry name" value="E set domains"/>
    <property type="match status" value="1"/>
</dbReference>
<organism evidence="6 7">
    <name type="scientific">Rubripirellula tenax</name>
    <dbReference type="NCBI Taxonomy" id="2528015"/>
    <lineage>
        <taxon>Bacteria</taxon>
        <taxon>Pseudomonadati</taxon>
        <taxon>Planctomycetota</taxon>
        <taxon>Planctomycetia</taxon>
        <taxon>Pirellulales</taxon>
        <taxon>Pirellulaceae</taxon>
        <taxon>Rubripirellula</taxon>
    </lineage>
</organism>
<feature type="region of interest" description="Disordered" evidence="4">
    <location>
        <begin position="473"/>
        <end position="495"/>
    </location>
</feature>
<feature type="domain" description="Glycosyl hydrolase family 13 catalytic" evidence="5">
    <location>
        <begin position="168"/>
        <end position="575"/>
    </location>
</feature>
<evidence type="ECO:0000259" key="5">
    <source>
        <dbReference type="SMART" id="SM00642"/>
    </source>
</evidence>
<dbReference type="EC" id="3.2.1.-" evidence="6"/>
<dbReference type="AlphaFoldDB" id="A0A5C6ESU7"/>
<evidence type="ECO:0000313" key="7">
    <source>
        <dbReference type="Proteomes" id="UP000318288"/>
    </source>
</evidence>
<keyword evidence="2 6" id="KW-0378">Hydrolase</keyword>
<dbReference type="SUPFAM" id="SSF51445">
    <property type="entry name" value="(Trans)glycosidases"/>
    <property type="match status" value="1"/>
</dbReference>
<dbReference type="InterPro" id="IPR017853">
    <property type="entry name" value="GH"/>
</dbReference>
<dbReference type="InterPro" id="IPR013780">
    <property type="entry name" value="Glyco_hydro_b"/>
</dbReference>
<dbReference type="InterPro" id="IPR014756">
    <property type="entry name" value="Ig_E-set"/>
</dbReference>
<dbReference type="EMBL" id="SJPW01000005">
    <property type="protein sequence ID" value="TWU50529.1"/>
    <property type="molecule type" value="Genomic_DNA"/>
</dbReference>
<dbReference type="InterPro" id="IPR006047">
    <property type="entry name" value="GH13_cat_dom"/>
</dbReference>
<dbReference type="InterPro" id="IPR004193">
    <property type="entry name" value="Glyco_hydro_13_N"/>
</dbReference>
<dbReference type="InterPro" id="IPR011837">
    <property type="entry name" value="Glycogen_debranch_GlgX"/>
</dbReference>
<dbReference type="GO" id="GO:0005980">
    <property type="term" value="P:glycogen catabolic process"/>
    <property type="evidence" value="ECO:0007669"/>
    <property type="project" value="InterPro"/>
</dbReference>
<dbReference type="InterPro" id="IPR013783">
    <property type="entry name" value="Ig-like_fold"/>
</dbReference>
<proteinExistence type="inferred from homology"/>
<dbReference type="SMART" id="SM00642">
    <property type="entry name" value="Aamy"/>
    <property type="match status" value="1"/>
</dbReference>
<evidence type="ECO:0000313" key="6">
    <source>
        <dbReference type="EMBL" id="TWU50529.1"/>
    </source>
</evidence>
<comment type="caution">
    <text evidence="6">The sequence shown here is derived from an EMBL/GenBank/DDBJ whole genome shotgun (WGS) entry which is preliminary data.</text>
</comment>
<dbReference type="Proteomes" id="UP000318288">
    <property type="component" value="Unassembled WGS sequence"/>
</dbReference>
<name>A0A5C6ESU7_9BACT</name>
<dbReference type="Pfam" id="PF02922">
    <property type="entry name" value="CBM_48"/>
    <property type="match status" value="1"/>
</dbReference>
<keyword evidence="3 6" id="KW-0326">Glycosidase</keyword>
<feature type="compositionally biased region" description="Basic and acidic residues" evidence="4">
    <location>
        <begin position="473"/>
        <end position="487"/>
    </location>
</feature>
<dbReference type="InterPro" id="IPR044505">
    <property type="entry name" value="GlgX_Isoamylase_N_E_set"/>
</dbReference>
<dbReference type="SUPFAM" id="SSF51011">
    <property type="entry name" value="Glycosyl hydrolase domain"/>
    <property type="match status" value="1"/>
</dbReference>
<keyword evidence="7" id="KW-1185">Reference proteome</keyword>